<dbReference type="Pfam" id="PF04542">
    <property type="entry name" value="Sigma70_r2"/>
    <property type="match status" value="1"/>
</dbReference>
<dbReference type="InterPro" id="IPR014284">
    <property type="entry name" value="RNA_pol_sigma-70_dom"/>
</dbReference>
<dbReference type="SUPFAM" id="SSF88946">
    <property type="entry name" value="Sigma2 domain of RNA polymerase sigma factors"/>
    <property type="match status" value="1"/>
</dbReference>
<dbReference type="Gene3D" id="1.10.1740.10">
    <property type="match status" value="1"/>
</dbReference>
<dbReference type="STRING" id="1122930.SAMN02745168_0557"/>
<dbReference type="SUPFAM" id="SSF88659">
    <property type="entry name" value="Sigma3 and sigma4 domains of RNA polymerase sigma factors"/>
    <property type="match status" value="1"/>
</dbReference>
<dbReference type="GO" id="GO:0003677">
    <property type="term" value="F:DNA binding"/>
    <property type="evidence" value="ECO:0007669"/>
    <property type="project" value="InterPro"/>
</dbReference>
<keyword evidence="4" id="KW-0804">Transcription</keyword>
<evidence type="ECO:0000313" key="8">
    <source>
        <dbReference type="Proteomes" id="UP000192790"/>
    </source>
</evidence>
<dbReference type="GO" id="GO:0006352">
    <property type="term" value="P:DNA-templated transcription initiation"/>
    <property type="evidence" value="ECO:0007669"/>
    <property type="project" value="InterPro"/>
</dbReference>
<evidence type="ECO:0000256" key="4">
    <source>
        <dbReference type="ARBA" id="ARBA00023163"/>
    </source>
</evidence>
<protein>
    <submittedName>
        <fullName evidence="7">RNA polymerase sigma-70 factor, ECF subfamily</fullName>
    </submittedName>
</protein>
<feature type="domain" description="RNA polymerase sigma-70 region 2" evidence="5">
    <location>
        <begin position="10"/>
        <end position="76"/>
    </location>
</feature>
<feature type="domain" description="RNA polymerase sigma factor 70 region 4 type 2" evidence="6">
    <location>
        <begin position="102"/>
        <end position="149"/>
    </location>
</feature>
<dbReference type="InterPro" id="IPR039425">
    <property type="entry name" value="RNA_pol_sigma-70-like"/>
</dbReference>
<evidence type="ECO:0000259" key="6">
    <source>
        <dbReference type="Pfam" id="PF08281"/>
    </source>
</evidence>
<name>A0A1W1YNA6_9FIRM</name>
<dbReference type="NCBIfam" id="TIGR02937">
    <property type="entry name" value="sigma70-ECF"/>
    <property type="match status" value="1"/>
</dbReference>
<keyword evidence="2" id="KW-0805">Transcription regulation</keyword>
<dbReference type="PANTHER" id="PTHR43133">
    <property type="entry name" value="RNA POLYMERASE ECF-TYPE SIGMA FACTO"/>
    <property type="match status" value="1"/>
</dbReference>
<gene>
    <name evidence="7" type="ORF">SAMN02745168_0557</name>
</gene>
<dbReference type="Pfam" id="PF08281">
    <property type="entry name" value="Sigma70_r4_2"/>
    <property type="match status" value="1"/>
</dbReference>
<dbReference type="PANTHER" id="PTHR43133:SF51">
    <property type="entry name" value="RNA POLYMERASE SIGMA FACTOR"/>
    <property type="match status" value="1"/>
</dbReference>
<evidence type="ECO:0000256" key="2">
    <source>
        <dbReference type="ARBA" id="ARBA00023015"/>
    </source>
</evidence>
<proteinExistence type="inferred from homology"/>
<dbReference type="InterPro" id="IPR007627">
    <property type="entry name" value="RNA_pol_sigma70_r2"/>
</dbReference>
<evidence type="ECO:0000256" key="1">
    <source>
        <dbReference type="ARBA" id="ARBA00010641"/>
    </source>
</evidence>
<organism evidence="7 8">
    <name type="scientific">Papillibacter cinnamivorans DSM 12816</name>
    <dbReference type="NCBI Taxonomy" id="1122930"/>
    <lineage>
        <taxon>Bacteria</taxon>
        <taxon>Bacillati</taxon>
        <taxon>Bacillota</taxon>
        <taxon>Clostridia</taxon>
        <taxon>Eubacteriales</taxon>
        <taxon>Oscillospiraceae</taxon>
        <taxon>Papillibacter</taxon>
    </lineage>
</organism>
<dbReference type="InterPro" id="IPR013324">
    <property type="entry name" value="RNA_pol_sigma_r3/r4-like"/>
</dbReference>
<evidence type="ECO:0000256" key="3">
    <source>
        <dbReference type="ARBA" id="ARBA00023082"/>
    </source>
</evidence>
<reference evidence="7 8" key="1">
    <citation type="submission" date="2017-04" db="EMBL/GenBank/DDBJ databases">
        <authorList>
            <person name="Afonso C.L."/>
            <person name="Miller P.J."/>
            <person name="Scott M.A."/>
            <person name="Spackman E."/>
            <person name="Goraichik I."/>
            <person name="Dimitrov K.M."/>
            <person name="Suarez D.L."/>
            <person name="Swayne D.E."/>
        </authorList>
    </citation>
    <scope>NUCLEOTIDE SEQUENCE [LARGE SCALE GENOMIC DNA]</scope>
    <source>
        <strain evidence="7 8">DSM 12816</strain>
    </source>
</reference>
<dbReference type="CDD" id="cd06171">
    <property type="entry name" value="Sigma70_r4"/>
    <property type="match status" value="1"/>
</dbReference>
<comment type="similarity">
    <text evidence="1">Belongs to the sigma-70 factor family. ECF subfamily.</text>
</comment>
<dbReference type="EMBL" id="FWXW01000001">
    <property type="protein sequence ID" value="SMC37616.1"/>
    <property type="molecule type" value="Genomic_DNA"/>
</dbReference>
<dbReference type="InterPro" id="IPR036388">
    <property type="entry name" value="WH-like_DNA-bd_sf"/>
</dbReference>
<keyword evidence="3" id="KW-0731">Sigma factor</keyword>
<dbReference type="GO" id="GO:0016987">
    <property type="term" value="F:sigma factor activity"/>
    <property type="evidence" value="ECO:0007669"/>
    <property type="project" value="UniProtKB-KW"/>
</dbReference>
<dbReference type="Proteomes" id="UP000192790">
    <property type="component" value="Unassembled WGS sequence"/>
</dbReference>
<dbReference type="InterPro" id="IPR013325">
    <property type="entry name" value="RNA_pol_sigma_r2"/>
</dbReference>
<dbReference type="InterPro" id="IPR013249">
    <property type="entry name" value="RNA_pol_sigma70_r4_t2"/>
</dbReference>
<evidence type="ECO:0000313" key="7">
    <source>
        <dbReference type="EMBL" id="SMC37616.1"/>
    </source>
</evidence>
<dbReference type="OrthoDB" id="2594372at2"/>
<dbReference type="Gene3D" id="1.10.10.10">
    <property type="entry name" value="Winged helix-like DNA-binding domain superfamily/Winged helix DNA-binding domain"/>
    <property type="match status" value="1"/>
</dbReference>
<evidence type="ECO:0000259" key="5">
    <source>
        <dbReference type="Pfam" id="PF04542"/>
    </source>
</evidence>
<dbReference type="RefSeq" id="WP_084233191.1">
    <property type="nucleotide sequence ID" value="NZ_FWXW01000001.1"/>
</dbReference>
<dbReference type="AlphaFoldDB" id="A0A1W1YNA6"/>
<sequence length="160" mass="18851">MEQTQFLAMADRYKDTVYRVALSYYGNPYDADDTVQDVLMKLYGSKGEFESQEHVRNWLIRVTVNACRNTLRAPWRSRRMELGELADSVIFEAPEESEVFLAVMSLPEKYRTVLNLFYYEEYSVREIGELLGIRVSAVTTRLSRAREMLKQKLKEVWQDE</sequence>
<keyword evidence="8" id="KW-1185">Reference proteome</keyword>
<accession>A0A1W1YNA6</accession>